<reference evidence="2" key="1">
    <citation type="submission" date="2021-03" db="EMBL/GenBank/DDBJ databases">
        <title>Genomic analysis provides insights into the functional capacity of soil bacteria communities inhabiting an altitudinal gradient in the Atacama Desert.</title>
        <authorList>
            <person name="Gonzalez M."/>
            <person name="Maldonado J."/>
            <person name="Maza F."/>
            <person name="Hodar C."/>
            <person name="Cortes M."/>
            <person name="Palma R."/>
            <person name="Andreani C."/>
            <person name="Gaete A."/>
            <person name="Vasquez-Dean J."/>
            <person name="Acuna V."/>
            <person name="Aguado M."/>
            <person name="Mandakovic D."/>
            <person name="Latorre M."/>
            <person name="Orellana A."/>
            <person name="Gutierrez R."/>
            <person name="Montecino M."/>
            <person name="Allende M."/>
            <person name="Maass A."/>
            <person name="Cambiazo V."/>
        </authorList>
    </citation>
    <scope>NUCLEOTIDE SEQUENCE</scope>
    <source>
        <strain evidence="2">ISL-25</strain>
    </source>
</reference>
<gene>
    <name evidence="2" type="ORF">J7E47_11110</name>
</gene>
<dbReference type="Proteomes" id="UP000692896">
    <property type="component" value="Unassembled WGS sequence"/>
</dbReference>
<evidence type="ECO:0000313" key="2">
    <source>
        <dbReference type="EMBL" id="MBT2329266.1"/>
    </source>
</evidence>
<proteinExistence type="predicted"/>
<evidence type="ECO:0000259" key="1">
    <source>
        <dbReference type="Pfam" id="PF14031"/>
    </source>
</evidence>
<feature type="non-terminal residue" evidence="2">
    <location>
        <position position="1"/>
    </location>
</feature>
<dbReference type="AlphaFoldDB" id="A0A944DHE3"/>
<sequence>NAFMSVGPGVALRVGDIISFGTSHPCRTFDKWRVASLVDEQWRVLECMETCF</sequence>
<evidence type="ECO:0000313" key="3">
    <source>
        <dbReference type="Proteomes" id="UP000692896"/>
    </source>
</evidence>
<dbReference type="Pfam" id="PF14031">
    <property type="entry name" value="D-ser_dehydrat"/>
    <property type="match status" value="1"/>
</dbReference>
<organism evidence="2 3">
    <name type="scientific">Pseudomonas fluorescens</name>
    <dbReference type="NCBI Taxonomy" id="294"/>
    <lineage>
        <taxon>Bacteria</taxon>
        <taxon>Pseudomonadati</taxon>
        <taxon>Pseudomonadota</taxon>
        <taxon>Gammaproteobacteria</taxon>
        <taxon>Pseudomonadales</taxon>
        <taxon>Pseudomonadaceae</taxon>
        <taxon>Pseudomonas</taxon>
    </lineage>
</organism>
<accession>A0A944DHE3</accession>
<dbReference type="EMBL" id="JAGGOB010000022">
    <property type="protein sequence ID" value="MBT2329266.1"/>
    <property type="molecule type" value="Genomic_DNA"/>
</dbReference>
<protein>
    <submittedName>
        <fullName evidence="2">Amino acid deaminase</fullName>
    </submittedName>
</protein>
<feature type="domain" description="D-serine dehydratase-like" evidence="1">
    <location>
        <begin position="11"/>
        <end position="36"/>
    </location>
</feature>
<comment type="caution">
    <text evidence="2">The sequence shown here is derived from an EMBL/GenBank/DDBJ whole genome shotgun (WGS) entry which is preliminary data.</text>
</comment>
<name>A0A944DHE3_PSEFL</name>
<dbReference type="InterPro" id="IPR026956">
    <property type="entry name" value="D-ser_dehydrat-like_dom"/>
</dbReference>